<dbReference type="GO" id="GO:0015074">
    <property type="term" value="P:DNA integration"/>
    <property type="evidence" value="ECO:0007669"/>
    <property type="project" value="InterPro"/>
</dbReference>
<dbReference type="InterPro" id="IPR010998">
    <property type="entry name" value="Integrase_recombinase_N"/>
</dbReference>
<dbReference type="PROSITE" id="PS51900">
    <property type="entry name" value="CB"/>
    <property type="match status" value="1"/>
</dbReference>
<dbReference type="GO" id="GO:0006310">
    <property type="term" value="P:DNA recombination"/>
    <property type="evidence" value="ECO:0007669"/>
    <property type="project" value="UniProtKB-KW"/>
</dbReference>
<evidence type="ECO:0000256" key="1">
    <source>
        <dbReference type="ARBA" id="ARBA00023125"/>
    </source>
</evidence>
<accession>A0A6J6A4S4</accession>
<dbReference type="Gene3D" id="1.10.443.10">
    <property type="entry name" value="Intergrase catalytic core"/>
    <property type="match status" value="1"/>
</dbReference>
<dbReference type="GO" id="GO:0003677">
    <property type="term" value="F:DNA binding"/>
    <property type="evidence" value="ECO:0007669"/>
    <property type="project" value="UniProtKB-KW"/>
</dbReference>
<dbReference type="EMBL" id="CAESAN010000144">
    <property type="protein sequence ID" value="CAB4346683.1"/>
    <property type="molecule type" value="Genomic_DNA"/>
</dbReference>
<dbReference type="AlphaFoldDB" id="A0A6J6A4S4"/>
<evidence type="ECO:0000259" key="3">
    <source>
        <dbReference type="PROSITE" id="PS51898"/>
    </source>
</evidence>
<dbReference type="SUPFAM" id="SSF56349">
    <property type="entry name" value="DNA breaking-rejoining enzymes"/>
    <property type="match status" value="1"/>
</dbReference>
<proteinExistence type="predicted"/>
<gene>
    <name evidence="5" type="ORF">UFOPK3547_01439</name>
</gene>
<protein>
    <submittedName>
        <fullName evidence="5">Unannotated protein</fullName>
    </submittedName>
</protein>
<dbReference type="InterPro" id="IPR002104">
    <property type="entry name" value="Integrase_catalytic"/>
</dbReference>
<dbReference type="InterPro" id="IPR050090">
    <property type="entry name" value="Tyrosine_recombinase_XerCD"/>
</dbReference>
<dbReference type="PANTHER" id="PTHR30349">
    <property type="entry name" value="PHAGE INTEGRASE-RELATED"/>
    <property type="match status" value="1"/>
</dbReference>
<name>A0A6J6A4S4_9ZZZZ</name>
<reference evidence="5" key="1">
    <citation type="submission" date="2020-05" db="EMBL/GenBank/DDBJ databases">
        <authorList>
            <person name="Chiriac C."/>
            <person name="Salcher M."/>
            <person name="Ghai R."/>
            <person name="Kavagutti S V."/>
        </authorList>
    </citation>
    <scope>NUCLEOTIDE SEQUENCE</scope>
</reference>
<evidence type="ECO:0000256" key="2">
    <source>
        <dbReference type="ARBA" id="ARBA00023172"/>
    </source>
</evidence>
<dbReference type="PANTHER" id="PTHR30349:SF41">
    <property type="entry name" value="INTEGRASE_RECOMBINASE PROTEIN MJ0367-RELATED"/>
    <property type="match status" value="1"/>
</dbReference>
<feature type="domain" description="Tyr recombinase" evidence="3">
    <location>
        <begin position="124"/>
        <end position="294"/>
    </location>
</feature>
<dbReference type="Gene3D" id="1.10.150.130">
    <property type="match status" value="1"/>
</dbReference>
<keyword evidence="2" id="KW-0233">DNA recombination</keyword>
<evidence type="ECO:0000313" key="5">
    <source>
        <dbReference type="EMBL" id="CAB4346683.1"/>
    </source>
</evidence>
<keyword evidence="1" id="KW-0238">DNA-binding</keyword>
<sequence length="305" mass="34462">MKIPRDTTLVVRPASRVDFKDAALQVIAAKKSPHTRAAYTGDLEGWLAFCEIEKIDPKLPTLTNATRYRDALVGSEDTRRRRLASLSTIYHTLRKLSDEHQRPIVGSNPFHPEILAWPRAGKVLKTRRISDDQALSIVHASSGHSRDHALLCLLRDTGWRRAALASLPRANYNGHYIFNRQKGDKEQEVELPNDSVMAIENWLRERRTSDYLFPADDGDGHMHPNTVNKIVDRWAEKVAPEAHPHSFRALFLRDAHEAKIPSYEIQGAAGHASADMTARYDGKTRGTGVARQVALFRQQRRGGER</sequence>
<dbReference type="InterPro" id="IPR011010">
    <property type="entry name" value="DNA_brk_join_enz"/>
</dbReference>
<dbReference type="InterPro" id="IPR013762">
    <property type="entry name" value="Integrase-like_cat_sf"/>
</dbReference>
<evidence type="ECO:0000259" key="4">
    <source>
        <dbReference type="PROSITE" id="PS51900"/>
    </source>
</evidence>
<feature type="domain" description="Core-binding (CB)" evidence="4">
    <location>
        <begin position="17"/>
        <end position="94"/>
    </location>
</feature>
<dbReference type="Pfam" id="PF00589">
    <property type="entry name" value="Phage_integrase"/>
    <property type="match status" value="1"/>
</dbReference>
<organism evidence="5">
    <name type="scientific">freshwater metagenome</name>
    <dbReference type="NCBI Taxonomy" id="449393"/>
    <lineage>
        <taxon>unclassified sequences</taxon>
        <taxon>metagenomes</taxon>
        <taxon>ecological metagenomes</taxon>
    </lineage>
</organism>
<dbReference type="CDD" id="cd00397">
    <property type="entry name" value="DNA_BRE_C"/>
    <property type="match status" value="1"/>
</dbReference>
<dbReference type="PROSITE" id="PS51898">
    <property type="entry name" value="TYR_RECOMBINASE"/>
    <property type="match status" value="1"/>
</dbReference>
<dbReference type="InterPro" id="IPR044068">
    <property type="entry name" value="CB"/>
</dbReference>